<dbReference type="Gene3D" id="3.40.640.10">
    <property type="entry name" value="Type I PLP-dependent aspartate aminotransferase-like (Major domain)"/>
    <property type="match status" value="1"/>
</dbReference>
<dbReference type="EMBL" id="CAEZWQ010000103">
    <property type="protein sequence ID" value="CAB4667065.1"/>
    <property type="molecule type" value="Genomic_DNA"/>
</dbReference>
<protein>
    <submittedName>
        <fullName evidence="3">Unannotated protein</fullName>
    </submittedName>
</protein>
<name>A0A6J6M2W3_9ZZZZ</name>
<sequence>MNLAERLGVTPVINGVGPVTRLGGLNLSEEIETEIKNSSHLSYRMDELHLAAFDYIAKALNVPGGLVTCGAAAALTMATSVCIAGSDAKRINSLPHVTWPKRNVVIQRIQSDPYDHPIIATGAVLRLIGGDHGASLVEIESSLDDTVCAFIYRQNDFKTEVELSEIIKLCRAKGVPVIIDAAVTVPPIERLQNYFKMGATFVAASGGKGFRGPQTAGLLFCSKQNAIAALLHHLDMDERITTWPSLQGQSNAPLGLPANGIVRAMKVGREQIFGMVAAIDQYLINAEYNLGNEELNMCEKIVQESDAIDVVRYRNEYLLVDQLKFRIGAPQIVDEVYLELHHGTPRVILGQELTSLGFLTLNPMALQSGQGEKIARRIIEISQKLGIKKEKLK</sequence>
<comment type="cofactor">
    <cofactor evidence="1">
        <name>pyridoxal 5'-phosphate</name>
        <dbReference type="ChEBI" id="CHEBI:597326"/>
    </cofactor>
</comment>
<dbReference type="AlphaFoldDB" id="A0A6J6M2W3"/>
<dbReference type="InterPro" id="IPR015424">
    <property type="entry name" value="PyrdxlP-dep_Trfase"/>
</dbReference>
<dbReference type="SUPFAM" id="SSF53383">
    <property type="entry name" value="PLP-dependent transferases"/>
    <property type="match status" value="1"/>
</dbReference>
<dbReference type="PANTHER" id="PTHR32328">
    <property type="entry name" value="L-SERYL-TRNA(SEC) SELENIUM TRANSFERASE"/>
    <property type="match status" value="1"/>
</dbReference>
<keyword evidence="2" id="KW-0663">Pyridoxal phosphate</keyword>
<proteinExistence type="predicted"/>
<dbReference type="PANTHER" id="PTHR32328:SF0">
    <property type="entry name" value="L-SERYL-TRNA(SEC) SELENIUM TRANSFERASE"/>
    <property type="match status" value="1"/>
</dbReference>
<reference evidence="3" key="1">
    <citation type="submission" date="2020-05" db="EMBL/GenBank/DDBJ databases">
        <authorList>
            <person name="Chiriac C."/>
            <person name="Salcher M."/>
            <person name="Ghai R."/>
            <person name="Kavagutti S V."/>
        </authorList>
    </citation>
    <scope>NUCLEOTIDE SEQUENCE</scope>
</reference>
<dbReference type="GO" id="GO:0004125">
    <property type="term" value="F:L-seryl-tRNA(Sec) selenium transferase activity"/>
    <property type="evidence" value="ECO:0007669"/>
    <property type="project" value="TreeGrafter"/>
</dbReference>
<evidence type="ECO:0000256" key="1">
    <source>
        <dbReference type="ARBA" id="ARBA00001933"/>
    </source>
</evidence>
<gene>
    <name evidence="3" type="ORF">UFOPK2275_00874</name>
</gene>
<dbReference type="InterPro" id="IPR015421">
    <property type="entry name" value="PyrdxlP-dep_Trfase_major"/>
</dbReference>
<organism evidence="3">
    <name type="scientific">freshwater metagenome</name>
    <dbReference type="NCBI Taxonomy" id="449393"/>
    <lineage>
        <taxon>unclassified sequences</taxon>
        <taxon>metagenomes</taxon>
        <taxon>ecological metagenomes</taxon>
    </lineage>
</organism>
<accession>A0A6J6M2W3</accession>
<evidence type="ECO:0000313" key="3">
    <source>
        <dbReference type="EMBL" id="CAB4667065.1"/>
    </source>
</evidence>
<evidence type="ECO:0000256" key="2">
    <source>
        <dbReference type="ARBA" id="ARBA00022898"/>
    </source>
</evidence>